<dbReference type="PRINTS" id="PR00032">
    <property type="entry name" value="HTHARAC"/>
</dbReference>
<accession>A0A235CMC0</accession>
<keyword evidence="9" id="KW-1185">Reference proteome</keyword>
<reference evidence="6 8" key="1">
    <citation type="submission" date="2017-08" db="EMBL/GenBank/DDBJ databases">
        <title>Draft Genome Sequence of the Marine Bacterium Oceanimonas baumannii ATCC 700832.</title>
        <authorList>
            <person name="Mcclelland W.D."/>
            <person name="Brennan M.A."/>
            <person name="Trachtenberg A.M."/>
            <person name="Maclea K.S."/>
        </authorList>
    </citation>
    <scope>NUCLEOTIDE SEQUENCE [LARGE SCALE GENOMIC DNA]</scope>
    <source>
        <strain evidence="6 8">ATCC 700832</strain>
    </source>
</reference>
<dbReference type="PROSITE" id="PS01124">
    <property type="entry name" value="HTH_ARAC_FAMILY_2"/>
    <property type="match status" value="1"/>
</dbReference>
<proteinExistence type="predicted"/>
<dbReference type="OrthoDB" id="5949386at2"/>
<evidence type="ECO:0000313" key="7">
    <source>
        <dbReference type="EMBL" id="TDW59768.1"/>
    </source>
</evidence>
<dbReference type="InterPro" id="IPR020449">
    <property type="entry name" value="Tscrpt_reg_AraC-type_HTH"/>
</dbReference>
<keyword evidence="1" id="KW-0678">Repressor</keyword>
<reference evidence="7 9" key="2">
    <citation type="submission" date="2019-03" db="EMBL/GenBank/DDBJ databases">
        <title>Genomic Encyclopedia of Archaeal and Bacterial Type Strains, Phase II (KMG-II): from individual species to whole genera.</title>
        <authorList>
            <person name="Goeker M."/>
        </authorList>
    </citation>
    <scope>NUCLEOTIDE SEQUENCE [LARGE SCALE GENOMIC DNA]</scope>
    <source>
        <strain evidence="7 9">DSM 15594</strain>
    </source>
</reference>
<organism evidence="6 8">
    <name type="scientific">Oceanimonas baumannii</name>
    <dbReference type="NCBI Taxonomy" id="129578"/>
    <lineage>
        <taxon>Bacteria</taxon>
        <taxon>Pseudomonadati</taxon>
        <taxon>Pseudomonadota</taxon>
        <taxon>Gammaproteobacteria</taxon>
        <taxon>Aeromonadales</taxon>
        <taxon>Aeromonadaceae</taxon>
        <taxon>Oceanimonas</taxon>
    </lineage>
</organism>
<dbReference type="SUPFAM" id="SSF51182">
    <property type="entry name" value="RmlC-like cupins"/>
    <property type="match status" value="1"/>
</dbReference>
<dbReference type="Proteomes" id="UP000243640">
    <property type="component" value="Unassembled WGS sequence"/>
</dbReference>
<sequence>MANIYQPPEQHPGDGSQVFFYYQHFSPDTLTPIHNHQWGQLQLSRGGLMELVAEEQRFMSLSHCGIWIPPGVKHESYMRRCVQYSCMNVPLALAARLPDHTCLLELSPITEAILADLNLRGVELAQTPADERLLSVLLDQLSQAREVQPFLPVTDHPLLQTIAAELEAMPEGGRRFAAWADALGTTERTLARLCQSQLGMSFIEWRQRYRFIHGLQLLRQAISVKEVALTLGYHQTSPFISLFRKYAGCTPQAYRQQLAQGNAAALPRP</sequence>
<dbReference type="InterPro" id="IPR009057">
    <property type="entry name" value="Homeodomain-like_sf"/>
</dbReference>
<dbReference type="PANTHER" id="PTHR11019">
    <property type="entry name" value="HTH-TYPE TRANSCRIPTIONAL REGULATOR NIMR"/>
    <property type="match status" value="1"/>
</dbReference>
<keyword evidence="2" id="KW-0805">Transcription regulation</keyword>
<evidence type="ECO:0000313" key="6">
    <source>
        <dbReference type="EMBL" id="OYD24995.1"/>
    </source>
</evidence>
<dbReference type="GO" id="GO:0003700">
    <property type="term" value="F:DNA-binding transcription factor activity"/>
    <property type="evidence" value="ECO:0007669"/>
    <property type="project" value="InterPro"/>
</dbReference>
<evidence type="ECO:0000259" key="5">
    <source>
        <dbReference type="PROSITE" id="PS01124"/>
    </source>
</evidence>
<dbReference type="Proteomes" id="UP000295058">
    <property type="component" value="Unassembled WGS sequence"/>
</dbReference>
<dbReference type="FunFam" id="1.10.10.60:FF:000132">
    <property type="entry name" value="AraC family transcriptional regulator"/>
    <property type="match status" value="1"/>
</dbReference>
<evidence type="ECO:0000256" key="1">
    <source>
        <dbReference type="ARBA" id="ARBA00022491"/>
    </source>
</evidence>
<name>A0A235CMC0_9GAMM</name>
<dbReference type="AlphaFoldDB" id="A0A235CMC0"/>
<gene>
    <name evidence="6" type="ORF">B6S09_07300</name>
    <name evidence="7" type="ORF">LY04_01409</name>
</gene>
<dbReference type="InterPro" id="IPR018060">
    <property type="entry name" value="HTH_AraC"/>
</dbReference>
<dbReference type="EMBL" id="SODO01000004">
    <property type="protein sequence ID" value="TDW59768.1"/>
    <property type="molecule type" value="Genomic_DNA"/>
</dbReference>
<dbReference type="PANTHER" id="PTHR11019:SF190">
    <property type="entry name" value="ARAC-FAMILY REGULATORY PROTEIN"/>
    <property type="match status" value="1"/>
</dbReference>
<dbReference type="EMBL" id="NQJF01000005">
    <property type="protein sequence ID" value="OYD24995.1"/>
    <property type="molecule type" value="Genomic_DNA"/>
</dbReference>
<dbReference type="Gene3D" id="1.10.10.60">
    <property type="entry name" value="Homeodomain-like"/>
    <property type="match status" value="1"/>
</dbReference>
<comment type="caution">
    <text evidence="6">The sequence shown here is derived from an EMBL/GenBank/DDBJ whole genome shotgun (WGS) entry which is preliminary data.</text>
</comment>
<evidence type="ECO:0000313" key="9">
    <source>
        <dbReference type="Proteomes" id="UP000295058"/>
    </source>
</evidence>
<dbReference type="GO" id="GO:0043565">
    <property type="term" value="F:sequence-specific DNA binding"/>
    <property type="evidence" value="ECO:0007669"/>
    <property type="project" value="InterPro"/>
</dbReference>
<feature type="domain" description="HTH araC/xylS-type" evidence="5">
    <location>
        <begin position="156"/>
        <end position="257"/>
    </location>
</feature>
<dbReference type="RefSeq" id="WP_094277845.1">
    <property type="nucleotide sequence ID" value="NZ_NQJF01000005.1"/>
</dbReference>
<dbReference type="CDD" id="cd06124">
    <property type="entry name" value="cupin_NimR-like_N"/>
    <property type="match status" value="1"/>
</dbReference>
<evidence type="ECO:0000256" key="3">
    <source>
        <dbReference type="ARBA" id="ARBA00023125"/>
    </source>
</evidence>
<dbReference type="SUPFAM" id="SSF46689">
    <property type="entry name" value="Homeodomain-like"/>
    <property type="match status" value="1"/>
</dbReference>
<protein>
    <submittedName>
        <fullName evidence="7">AraC-like DNA-binding protein</fullName>
    </submittedName>
</protein>
<keyword evidence="4" id="KW-0804">Transcription</keyword>
<keyword evidence="3" id="KW-0238">DNA-binding</keyword>
<evidence type="ECO:0000256" key="4">
    <source>
        <dbReference type="ARBA" id="ARBA00023163"/>
    </source>
</evidence>
<dbReference type="InterPro" id="IPR011051">
    <property type="entry name" value="RmlC_Cupin_sf"/>
</dbReference>
<evidence type="ECO:0000313" key="8">
    <source>
        <dbReference type="Proteomes" id="UP000243640"/>
    </source>
</evidence>
<evidence type="ECO:0000256" key="2">
    <source>
        <dbReference type="ARBA" id="ARBA00023015"/>
    </source>
</evidence>
<dbReference type="Pfam" id="PF12833">
    <property type="entry name" value="HTH_18"/>
    <property type="match status" value="1"/>
</dbReference>
<dbReference type="SMART" id="SM00342">
    <property type="entry name" value="HTH_ARAC"/>
    <property type="match status" value="1"/>
</dbReference>